<gene>
    <name evidence="1" type="ORF">IUJ34_17760</name>
</gene>
<dbReference type="Proteomes" id="UP000594592">
    <property type="component" value="Chromosome"/>
</dbReference>
<dbReference type="AlphaFoldDB" id="A0A7S9HEZ3"/>
<proteinExistence type="predicted"/>
<dbReference type="EMBL" id="CP064820">
    <property type="protein sequence ID" value="QPG07387.1"/>
    <property type="molecule type" value="Genomic_DNA"/>
</dbReference>
<name>A0A7S9HEZ3_KLEPN</name>
<sequence>MQMRQRMRGGCAICNSAARRSRFQCIDFKRLIFIHHWHDYR</sequence>
<evidence type="ECO:0000313" key="1">
    <source>
        <dbReference type="EMBL" id="QPG07387.1"/>
    </source>
</evidence>
<protein>
    <submittedName>
        <fullName evidence="1">Uncharacterized protein</fullName>
    </submittedName>
</protein>
<organism evidence="1 2">
    <name type="scientific">Klebsiella pneumoniae subsp. pneumoniae</name>
    <dbReference type="NCBI Taxonomy" id="72407"/>
    <lineage>
        <taxon>Bacteria</taxon>
        <taxon>Pseudomonadati</taxon>
        <taxon>Pseudomonadota</taxon>
        <taxon>Gammaproteobacteria</taxon>
        <taxon>Enterobacterales</taxon>
        <taxon>Enterobacteriaceae</taxon>
        <taxon>Klebsiella/Raoultella group</taxon>
        <taxon>Klebsiella</taxon>
        <taxon>Klebsiella pneumoniae complex</taxon>
    </lineage>
</organism>
<accession>A0A7S9HEZ3</accession>
<reference evidence="1 2" key="1">
    <citation type="submission" date="2020-11" db="EMBL/GenBank/DDBJ databases">
        <title>Whole Genome sequence of MDR strain of Klebsiella pneumoniae K219 isolated from sputum.</title>
        <authorList>
            <person name="Aditi B.P."/>
            <person name="Mahalakshmi K."/>
            <person name="Naveen Kumar V."/>
        </authorList>
    </citation>
    <scope>NUCLEOTIDE SEQUENCE [LARGE SCALE GENOMIC DNA]</scope>
    <source>
        <strain evidence="1 2">K219</strain>
    </source>
</reference>
<evidence type="ECO:0000313" key="2">
    <source>
        <dbReference type="Proteomes" id="UP000594592"/>
    </source>
</evidence>